<dbReference type="InterPro" id="IPR011009">
    <property type="entry name" value="Kinase-like_dom_sf"/>
</dbReference>
<dbReference type="Gene3D" id="3.30.200.20">
    <property type="entry name" value="Phosphorylase Kinase, domain 1"/>
    <property type="match status" value="1"/>
</dbReference>
<dbReference type="InterPro" id="IPR052898">
    <property type="entry name" value="ACAD10-like"/>
</dbReference>
<protein>
    <submittedName>
        <fullName evidence="2">Acyl-CoA dehydrogenase</fullName>
    </submittedName>
</protein>
<evidence type="ECO:0000313" key="3">
    <source>
        <dbReference type="Proteomes" id="UP000503011"/>
    </source>
</evidence>
<name>A0A6F8YCA5_9ACTN</name>
<reference evidence="2 3" key="2">
    <citation type="submission" date="2020-03" db="EMBL/GenBank/DDBJ databases">
        <authorList>
            <person name="Ichikawa N."/>
            <person name="Kimura A."/>
            <person name="Kitahashi Y."/>
            <person name="Uohara A."/>
        </authorList>
    </citation>
    <scope>NUCLEOTIDE SEQUENCE [LARGE SCALE GENOMIC DNA]</scope>
    <source>
        <strain evidence="2 3">NBRC 105367</strain>
    </source>
</reference>
<dbReference type="Pfam" id="PF01636">
    <property type="entry name" value="APH"/>
    <property type="match status" value="1"/>
</dbReference>
<dbReference type="PANTHER" id="PTHR47829:SF1">
    <property type="entry name" value="HAD FAMILY PHOSPHATASE"/>
    <property type="match status" value="1"/>
</dbReference>
<evidence type="ECO:0000313" key="2">
    <source>
        <dbReference type="EMBL" id="BCB83764.1"/>
    </source>
</evidence>
<reference evidence="2 3" key="1">
    <citation type="submission" date="2020-03" db="EMBL/GenBank/DDBJ databases">
        <title>Whole genome shotgun sequence of Phytohabitans suffuscus NBRC 105367.</title>
        <authorList>
            <person name="Komaki H."/>
            <person name="Tamura T."/>
        </authorList>
    </citation>
    <scope>NUCLEOTIDE SEQUENCE [LARGE SCALE GENOMIC DNA]</scope>
    <source>
        <strain evidence="2 3">NBRC 105367</strain>
    </source>
</reference>
<dbReference type="SUPFAM" id="SSF56112">
    <property type="entry name" value="Protein kinase-like (PK-like)"/>
    <property type="match status" value="1"/>
</dbReference>
<dbReference type="RefSeq" id="WP_197945807.1">
    <property type="nucleotide sequence ID" value="NZ_AP022871.1"/>
</dbReference>
<dbReference type="AlphaFoldDB" id="A0A6F8YCA5"/>
<keyword evidence="3" id="KW-1185">Reference proteome</keyword>
<dbReference type="KEGG" id="psuu:Psuf_010770"/>
<evidence type="ECO:0000259" key="1">
    <source>
        <dbReference type="Pfam" id="PF01636"/>
    </source>
</evidence>
<dbReference type="InterPro" id="IPR041726">
    <property type="entry name" value="ACAD10_11_N"/>
</dbReference>
<sequence length="366" mass="39762">MLDLEDMHAVADGIEVVATAGDADPRNAPPLLVLDRLRGYLDAQHIGLGPISWRRIGEGQSNVTYLLRRGDAAVVLRRGPRPPLPRSTHDMRREASVQRLLAEAGIPVPRIRAVCTEESVLGVPFYLMDHVDGHVITGTLPAHLTAPADRLRISELVVECLAALHAVDVGQESFASLGRPQGYLRRQVERFTGLWDVSSTRVLPEVQRLSAWLGAHLPQSRRAALVHGDYRLGNIMFTDGATHIAAVLDWEMATLGDPLADLGYLTATWSTAAAAPTPIELSPVTALPGFLDRQGLVEHYVKLTGADVSALPWYQALALWKSAIFSEAIYTRWLNGERPGDTTFAPALETGVPRLLEAARAVAVTA</sequence>
<organism evidence="2 3">
    <name type="scientific">Phytohabitans suffuscus</name>
    <dbReference type="NCBI Taxonomy" id="624315"/>
    <lineage>
        <taxon>Bacteria</taxon>
        <taxon>Bacillati</taxon>
        <taxon>Actinomycetota</taxon>
        <taxon>Actinomycetes</taxon>
        <taxon>Micromonosporales</taxon>
        <taxon>Micromonosporaceae</taxon>
    </lineage>
</organism>
<dbReference type="CDD" id="cd05154">
    <property type="entry name" value="ACAD10_11_N-like"/>
    <property type="match status" value="1"/>
</dbReference>
<accession>A0A6F8YCA5</accession>
<dbReference type="EMBL" id="AP022871">
    <property type="protein sequence ID" value="BCB83764.1"/>
    <property type="molecule type" value="Genomic_DNA"/>
</dbReference>
<feature type="domain" description="Aminoglycoside phosphotransferase" evidence="1">
    <location>
        <begin position="53"/>
        <end position="273"/>
    </location>
</feature>
<gene>
    <name evidence="2" type="ORF">Psuf_010770</name>
</gene>
<dbReference type="Gene3D" id="3.90.1200.10">
    <property type="match status" value="1"/>
</dbReference>
<proteinExistence type="predicted"/>
<dbReference type="InterPro" id="IPR002575">
    <property type="entry name" value="Aminoglycoside_PTrfase"/>
</dbReference>
<dbReference type="PANTHER" id="PTHR47829">
    <property type="entry name" value="HYDROLASE, PUTATIVE (AFU_ORTHOLOGUE AFUA_1G12880)-RELATED"/>
    <property type="match status" value="1"/>
</dbReference>
<dbReference type="Proteomes" id="UP000503011">
    <property type="component" value="Chromosome"/>
</dbReference>